<organism evidence="1 2">
    <name type="scientific">Akkermansia muciniphila</name>
    <dbReference type="NCBI Taxonomy" id="239935"/>
    <lineage>
        <taxon>Bacteria</taxon>
        <taxon>Pseudomonadati</taxon>
        <taxon>Verrucomicrobiota</taxon>
        <taxon>Verrucomicrobiia</taxon>
        <taxon>Verrucomicrobiales</taxon>
        <taxon>Akkermansiaceae</taxon>
        <taxon>Akkermansia</taxon>
    </lineage>
</organism>
<dbReference type="EMBL" id="PJKA01000006">
    <property type="protein sequence ID" value="PNC18808.1"/>
    <property type="molecule type" value="Genomic_DNA"/>
</dbReference>
<comment type="caution">
    <text evidence="1">The sequence shown here is derived from an EMBL/GenBank/DDBJ whole genome shotgun (WGS) entry which is preliminary data.</text>
</comment>
<evidence type="ECO:0008006" key="3">
    <source>
        <dbReference type="Google" id="ProtNLM"/>
    </source>
</evidence>
<dbReference type="PANTHER" id="PTHR11669:SF8">
    <property type="entry name" value="DNA POLYMERASE III SUBUNIT DELTA"/>
    <property type="match status" value="1"/>
</dbReference>
<reference evidence="1 2" key="1">
    <citation type="journal article" date="2017" name="BMC Genomics">
        <title>Genome sequencing of 39 Akkermansia muciniphila isolates reveals its population structure, genomic and functional diverisity, and global distribution in mammalian gut microbiotas.</title>
        <authorList>
            <person name="Guo X."/>
            <person name="Li S."/>
            <person name="Zhang J."/>
            <person name="Wu F."/>
            <person name="Li X."/>
            <person name="Wu D."/>
            <person name="Zhang M."/>
            <person name="Ou Z."/>
            <person name="Jie Z."/>
            <person name="Yan Q."/>
            <person name="Li P."/>
            <person name="Yi J."/>
            <person name="Peng Y."/>
        </authorList>
    </citation>
    <scope>NUCLEOTIDE SEQUENCE [LARGE SCALE GENOMIC DNA]</scope>
    <source>
        <strain evidence="1 2">GP24</strain>
    </source>
</reference>
<dbReference type="AlphaFoldDB" id="A0A2N8HEV2"/>
<dbReference type="OrthoDB" id="9811073at2"/>
<dbReference type="Pfam" id="PF13177">
    <property type="entry name" value="DNA_pol3_delta2"/>
    <property type="match status" value="1"/>
</dbReference>
<dbReference type="SUPFAM" id="SSF52540">
    <property type="entry name" value="P-loop containing nucleoside triphosphate hydrolases"/>
    <property type="match status" value="1"/>
</dbReference>
<evidence type="ECO:0000313" key="1">
    <source>
        <dbReference type="EMBL" id="PNC18808.1"/>
    </source>
</evidence>
<dbReference type="Gene3D" id="3.40.50.300">
    <property type="entry name" value="P-loop containing nucleotide triphosphate hydrolases"/>
    <property type="match status" value="1"/>
</dbReference>
<sequence length="345" mass="39113">MKYPTYTNLFCCPDATKWFHRERMAFTAPQAFDLLRTAFSRNRLPHALLIVGDEHQGASRLILQLLELMNGIRADHLDGMRDEYCRLVRPKSKSRRILRDDIRAVEPFLQQRAAEGKWKIAVFMDAERMNDEAANAFLKTLEEPPSQCLLILSTSQPDQLLQTIISRCVRVNLLQSAEFRLTPIQEALLPHWLETCRNLDNDLAALAFRSKFVDVMTEAKAAITKNLNQALKDEAKEAAQGTDTSDWESRNKDANAAQIETEYLEQRNQALELLISWFGQAALIASGAPEVTPIHPEVRTLAAQMPVNELLKRMEALNRLRDDLNFNIHEALALDVHLLAAVGSS</sequence>
<proteinExistence type="predicted"/>
<dbReference type="PANTHER" id="PTHR11669">
    <property type="entry name" value="REPLICATION FACTOR C / DNA POLYMERASE III GAMMA-TAU SUBUNIT"/>
    <property type="match status" value="1"/>
</dbReference>
<dbReference type="InterPro" id="IPR027417">
    <property type="entry name" value="P-loop_NTPase"/>
</dbReference>
<evidence type="ECO:0000313" key="2">
    <source>
        <dbReference type="Proteomes" id="UP000236000"/>
    </source>
</evidence>
<accession>A0A2N8HEV2</accession>
<protein>
    <recommendedName>
        <fullName evidence="3">DNA-directed DNA polymerase</fullName>
    </recommendedName>
</protein>
<dbReference type="GO" id="GO:0006261">
    <property type="term" value="P:DNA-templated DNA replication"/>
    <property type="evidence" value="ECO:0007669"/>
    <property type="project" value="TreeGrafter"/>
</dbReference>
<dbReference type="InterPro" id="IPR050238">
    <property type="entry name" value="DNA_Rep/Repair_Clamp_Loader"/>
</dbReference>
<name>A0A2N8HEV2_9BACT</name>
<gene>
    <name evidence="1" type="ORF">CXU22_03145</name>
</gene>
<dbReference type="Proteomes" id="UP000236000">
    <property type="component" value="Unassembled WGS sequence"/>
</dbReference>